<accession>A0AAU9VN77</accession>
<proteinExistence type="predicted"/>
<reference evidence="1 2" key="1">
    <citation type="submission" date="2022-05" db="EMBL/GenBank/DDBJ databases">
        <authorList>
            <consortium name="Genoscope - CEA"/>
            <person name="William W."/>
        </authorList>
    </citation>
    <scope>NUCLEOTIDE SEQUENCE [LARGE SCALE GENOMIC DNA]</scope>
</reference>
<gene>
    <name evidence="1" type="ORF">PMEA_00000379</name>
</gene>
<name>A0AAU9VN77_9CNID</name>
<evidence type="ECO:0000313" key="1">
    <source>
        <dbReference type="EMBL" id="CAH3031634.1"/>
    </source>
</evidence>
<evidence type="ECO:0000313" key="2">
    <source>
        <dbReference type="Proteomes" id="UP001159428"/>
    </source>
</evidence>
<dbReference type="EMBL" id="CALNXJ010000001">
    <property type="protein sequence ID" value="CAH3031634.1"/>
    <property type="molecule type" value="Genomic_DNA"/>
</dbReference>
<evidence type="ECO:0008006" key="3">
    <source>
        <dbReference type="Google" id="ProtNLM"/>
    </source>
</evidence>
<dbReference type="AlphaFoldDB" id="A0AAU9VN77"/>
<dbReference type="Proteomes" id="UP001159428">
    <property type="component" value="Unassembled WGS sequence"/>
</dbReference>
<organism evidence="1 2">
    <name type="scientific">Pocillopora meandrina</name>
    <dbReference type="NCBI Taxonomy" id="46732"/>
    <lineage>
        <taxon>Eukaryota</taxon>
        <taxon>Metazoa</taxon>
        <taxon>Cnidaria</taxon>
        <taxon>Anthozoa</taxon>
        <taxon>Hexacorallia</taxon>
        <taxon>Scleractinia</taxon>
        <taxon>Astrocoeniina</taxon>
        <taxon>Pocilloporidae</taxon>
        <taxon>Pocillopora</taxon>
    </lineage>
</organism>
<comment type="caution">
    <text evidence="1">The sequence shown here is derived from an EMBL/GenBank/DDBJ whole genome shotgun (WGS) entry which is preliminary data.</text>
</comment>
<protein>
    <recommendedName>
        <fullName evidence="3">Transposase</fullName>
    </recommendedName>
</protein>
<sequence length="92" mass="10819">MLKFDNHVSCICHKVSAQINTLNRLKNILPLKTMESLYRSIRLPSVESRRIQDMLLTIHNSISIRALQPIRNLIHLRSSKYNLRRQGCFIFT</sequence>
<keyword evidence="2" id="KW-1185">Reference proteome</keyword>